<dbReference type="PANTHER" id="PTHR32361">
    <property type="entry name" value="FERRIC/CUPRIC REDUCTASE TRANSMEMBRANE COMPONENT"/>
    <property type="match status" value="1"/>
</dbReference>
<dbReference type="Gene3D" id="3.40.50.80">
    <property type="entry name" value="Nucleotide-binding domain of ferredoxin-NADP reductase (FNR) module"/>
    <property type="match status" value="1"/>
</dbReference>
<dbReference type="Pfam" id="PF01794">
    <property type="entry name" value="Ferric_reduct"/>
    <property type="match status" value="1"/>
</dbReference>
<keyword evidence="5" id="KW-0249">Electron transport</keyword>
<reference evidence="14" key="1">
    <citation type="submission" date="2020-04" db="EMBL/GenBank/DDBJ databases">
        <title>Analysis of mating type loci in Filobasidium floriforme.</title>
        <authorList>
            <person name="Nowrousian M."/>
        </authorList>
    </citation>
    <scope>NUCLEOTIDE SEQUENCE</scope>
    <source>
        <strain evidence="14">CBS 6242</strain>
    </source>
</reference>
<dbReference type="GO" id="GO:0000293">
    <property type="term" value="F:ferric-chelate reductase activity"/>
    <property type="evidence" value="ECO:0007669"/>
    <property type="project" value="UniProtKB-ARBA"/>
</dbReference>
<dbReference type="InterPro" id="IPR013121">
    <property type="entry name" value="Fe_red_NAD-bd_6"/>
</dbReference>
<dbReference type="Pfam" id="PF08030">
    <property type="entry name" value="NAD_binding_6"/>
    <property type="match status" value="1"/>
</dbReference>
<keyword evidence="8" id="KW-0406">Ion transport</keyword>
<comment type="caution">
    <text evidence="14">The sequence shown here is derived from an EMBL/GenBank/DDBJ whole genome shotgun (WGS) entry which is preliminary data.</text>
</comment>
<dbReference type="AlphaFoldDB" id="A0A8K0JVB0"/>
<feature type="transmembrane region" description="Helical" evidence="11">
    <location>
        <begin position="249"/>
        <end position="267"/>
    </location>
</feature>
<evidence type="ECO:0000256" key="6">
    <source>
        <dbReference type="ARBA" id="ARBA00022989"/>
    </source>
</evidence>
<dbReference type="InterPro" id="IPR013112">
    <property type="entry name" value="FAD-bd_8"/>
</dbReference>
<keyword evidence="15" id="KW-1185">Reference proteome</keyword>
<keyword evidence="9 11" id="KW-0472">Membrane</keyword>
<proteinExistence type="inferred from homology"/>
<comment type="similarity">
    <text evidence="2">Belongs to the ferric reductase (FRE) family.</text>
</comment>
<keyword evidence="6 11" id="KW-1133">Transmembrane helix</keyword>
<keyword evidence="12" id="KW-0732">Signal</keyword>
<protein>
    <recommendedName>
        <fullName evidence="13">FAD-binding FR-type domain-containing protein</fullName>
    </recommendedName>
</protein>
<evidence type="ECO:0000313" key="15">
    <source>
        <dbReference type="Proteomes" id="UP000812966"/>
    </source>
</evidence>
<keyword evidence="3" id="KW-0813">Transport</keyword>
<dbReference type="SFLD" id="SFLDS00052">
    <property type="entry name" value="Ferric_Reductase_Domain"/>
    <property type="match status" value="1"/>
</dbReference>
<dbReference type="InterPro" id="IPR039261">
    <property type="entry name" value="FNR_nucleotide-bd"/>
</dbReference>
<evidence type="ECO:0000256" key="4">
    <source>
        <dbReference type="ARBA" id="ARBA00022692"/>
    </source>
</evidence>
<dbReference type="InterPro" id="IPR017927">
    <property type="entry name" value="FAD-bd_FR_type"/>
</dbReference>
<evidence type="ECO:0000256" key="5">
    <source>
        <dbReference type="ARBA" id="ARBA00022982"/>
    </source>
</evidence>
<comment type="subcellular location">
    <subcellularLocation>
        <location evidence="1">Membrane</location>
        <topology evidence="1">Multi-pass membrane protein</topology>
    </subcellularLocation>
</comment>
<name>A0A8K0JVB0_9TREE</name>
<feature type="transmembrane region" description="Helical" evidence="11">
    <location>
        <begin position="330"/>
        <end position="350"/>
    </location>
</feature>
<evidence type="ECO:0000313" key="14">
    <source>
        <dbReference type="EMBL" id="KAG7571008.1"/>
    </source>
</evidence>
<dbReference type="Pfam" id="PF08022">
    <property type="entry name" value="FAD_binding_8"/>
    <property type="match status" value="1"/>
</dbReference>
<keyword evidence="10" id="KW-0325">Glycoprotein</keyword>
<dbReference type="InterPro" id="IPR013130">
    <property type="entry name" value="Fe3_Rdtase_TM_dom"/>
</dbReference>
<dbReference type="GO" id="GO:0015677">
    <property type="term" value="P:copper ion import"/>
    <property type="evidence" value="ECO:0007669"/>
    <property type="project" value="TreeGrafter"/>
</dbReference>
<dbReference type="CDD" id="cd06186">
    <property type="entry name" value="NOX_Duox_like_FAD_NADP"/>
    <property type="match status" value="1"/>
</dbReference>
<feature type="transmembrane region" description="Helical" evidence="11">
    <location>
        <begin position="387"/>
        <end position="409"/>
    </location>
</feature>
<evidence type="ECO:0000256" key="2">
    <source>
        <dbReference type="ARBA" id="ARBA00006278"/>
    </source>
</evidence>
<dbReference type="SFLD" id="SFLDG01168">
    <property type="entry name" value="Ferric_reductase_subgroup_(FRE"/>
    <property type="match status" value="1"/>
</dbReference>
<accession>A0A8K0JVB0</accession>
<dbReference type="PANTHER" id="PTHR32361:SF9">
    <property type="entry name" value="FERRIC REDUCTASE TRANSMEMBRANE COMPONENT 3-RELATED"/>
    <property type="match status" value="1"/>
</dbReference>
<evidence type="ECO:0000256" key="7">
    <source>
        <dbReference type="ARBA" id="ARBA00023002"/>
    </source>
</evidence>
<evidence type="ECO:0000256" key="10">
    <source>
        <dbReference type="ARBA" id="ARBA00023180"/>
    </source>
</evidence>
<feature type="transmembrane region" description="Helical" evidence="11">
    <location>
        <begin position="362"/>
        <end position="381"/>
    </location>
</feature>
<dbReference type="EMBL" id="JABELV010000014">
    <property type="protein sequence ID" value="KAG7571008.1"/>
    <property type="molecule type" value="Genomic_DNA"/>
</dbReference>
<evidence type="ECO:0000256" key="1">
    <source>
        <dbReference type="ARBA" id="ARBA00004141"/>
    </source>
</evidence>
<dbReference type="GO" id="GO:0006879">
    <property type="term" value="P:intracellular iron ion homeostasis"/>
    <property type="evidence" value="ECO:0007669"/>
    <property type="project" value="TreeGrafter"/>
</dbReference>
<gene>
    <name evidence="14" type="ORF">FFLO_01102</name>
</gene>
<feature type="domain" description="FAD-binding FR-type" evidence="13">
    <location>
        <begin position="427"/>
        <end position="558"/>
    </location>
</feature>
<dbReference type="Proteomes" id="UP000812966">
    <property type="component" value="Unassembled WGS sequence"/>
</dbReference>
<feature type="chain" id="PRO_5035448349" description="FAD-binding FR-type domain-containing protein" evidence="12">
    <location>
        <begin position="26"/>
        <end position="755"/>
    </location>
</feature>
<dbReference type="InterPro" id="IPR051410">
    <property type="entry name" value="Ferric/Cupric_Reductase"/>
</dbReference>
<dbReference type="SUPFAM" id="SSF52343">
    <property type="entry name" value="Ferredoxin reductase-like, C-terminal NADP-linked domain"/>
    <property type="match status" value="1"/>
</dbReference>
<keyword evidence="7" id="KW-0560">Oxidoreductase</keyword>
<keyword evidence="4 11" id="KW-0812">Transmembrane</keyword>
<dbReference type="PROSITE" id="PS51384">
    <property type="entry name" value="FAD_FR"/>
    <property type="match status" value="1"/>
</dbReference>
<evidence type="ECO:0000256" key="8">
    <source>
        <dbReference type="ARBA" id="ARBA00023065"/>
    </source>
</evidence>
<feature type="signal peptide" evidence="12">
    <location>
        <begin position="1"/>
        <end position="25"/>
    </location>
</feature>
<evidence type="ECO:0000256" key="12">
    <source>
        <dbReference type="SAM" id="SignalP"/>
    </source>
</evidence>
<evidence type="ECO:0000256" key="9">
    <source>
        <dbReference type="ARBA" id="ARBA00023136"/>
    </source>
</evidence>
<feature type="transmembrane region" description="Helical" evidence="11">
    <location>
        <begin position="171"/>
        <end position="189"/>
    </location>
</feature>
<dbReference type="GO" id="GO:0005886">
    <property type="term" value="C:plasma membrane"/>
    <property type="evidence" value="ECO:0007669"/>
    <property type="project" value="TreeGrafter"/>
</dbReference>
<evidence type="ECO:0000259" key="13">
    <source>
        <dbReference type="PROSITE" id="PS51384"/>
    </source>
</evidence>
<evidence type="ECO:0000256" key="11">
    <source>
        <dbReference type="SAM" id="Phobius"/>
    </source>
</evidence>
<sequence>MTAPVRPFSTFSLLVLASLLPSITASKSVVTLGYQPSTCTDGCRDALRLASFADHNPTVGFYTGQCTSKLFVTSLAACSNAYCTLKETRAGWETFEEICKDYGKVRLMKFEEALELVPEQVEVVNTLSSTDRKEIWGETILVSLEAFDAGFRTERAWQRQNTLHHVRSWCMYVFLAFLVILGISNRLLATSVRRTPFHRLRTPFQTTTSPSLYTRLNTYTTKYITAPMFFRYKNTSTWGWIRLPNRIQGILVGVYVGLNVLFVFVGYETFDDNLYWRNDQGAQLCRYVADRTGIMAIWNLPLLWLTATRNDILLWVCGWSFADLNLFHRWVGRVATVLAVIHSVAYAWIARSHLARNLAKEYWYCGLIATVSMVLLIPLSIRSIRMAAYEVFLVVHIALALVCLVTMFYHVRIFNGSYDPWLWACVGIWVTERFLRLVRLVLFSWKGLNWSTSNAIITAEDSSEDHLLRLTVSTALTYTPQPGTYYFLYFPSTWSPWENHPFTLSGWSKRADGQTDLHFLVKEQKGATRRLARRTRRAGNRLECRVWVEGPYGRSAPLKEYKNVLMVAGGSGIASALPYLQHFREVFGNDSKHRMLPSSVRLVWIVRSRAYAKRIVERDLQRELPEGTSLEVDVFVTSSADEAQTPLLARLQCDDRVSDGESDQDSVDKERLRQTAVNAHSGVVVRYRSGRPCMDQVLEDSLERISIARGRLAIQTCGPAAMMEDLRAALVRRYGMGKYDVWGSEVDLWEDGFVW</sequence>
<organism evidence="14 15">
    <name type="scientific">Filobasidium floriforme</name>
    <dbReference type="NCBI Taxonomy" id="5210"/>
    <lineage>
        <taxon>Eukaryota</taxon>
        <taxon>Fungi</taxon>
        <taxon>Dikarya</taxon>
        <taxon>Basidiomycota</taxon>
        <taxon>Agaricomycotina</taxon>
        <taxon>Tremellomycetes</taxon>
        <taxon>Filobasidiales</taxon>
        <taxon>Filobasidiaceae</taxon>
        <taxon>Filobasidium</taxon>
    </lineage>
</organism>
<evidence type="ECO:0000256" key="3">
    <source>
        <dbReference type="ARBA" id="ARBA00022448"/>
    </source>
</evidence>
<dbReference type="GO" id="GO:0006826">
    <property type="term" value="P:iron ion transport"/>
    <property type="evidence" value="ECO:0007669"/>
    <property type="project" value="TreeGrafter"/>
</dbReference>